<reference evidence="5 6" key="1">
    <citation type="submission" date="2013-08" db="EMBL/GenBank/DDBJ databases">
        <authorList>
            <person name="Durkin A.S."/>
            <person name="Haft D.R."/>
            <person name="McCorrison J."/>
            <person name="Torralba M."/>
            <person name="Gillis M."/>
            <person name="Haft D.H."/>
            <person name="Methe B."/>
            <person name="Sutton G."/>
            <person name="Nelson K.E."/>
        </authorList>
    </citation>
    <scope>NUCLEOTIDE SEQUENCE [LARGE SCALE GENOMIC DNA]</scope>
    <source>
        <strain evidence="4 6">ATCC 35536</strain>
        <strain evidence="3 5">VPI DR56BR1116</strain>
    </source>
</reference>
<evidence type="ECO:0000313" key="5">
    <source>
        <dbReference type="Proteomes" id="UP000016412"/>
    </source>
</evidence>
<dbReference type="PRINTS" id="PR00625">
    <property type="entry name" value="JDOMAIN"/>
</dbReference>
<dbReference type="PANTHER" id="PTHR43096">
    <property type="entry name" value="DNAJ HOMOLOG 1, MITOCHONDRIAL-RELATED"/>
    <property type="match status" value="1"/>
</dbReference>
<keyword evidence="1" id="KW-0143">Chaperone</keyword>
<dbReference type="PANTHER" id="PTHR43096:SF52">
    <property type="entry name" value="DNAJ HOMOLOG 1, MITOCHONDRIAL-RELATED"/>
    <property type="match status" value="1"/>
</dbReference>
<proteinExistence type="predicted"/>
<sequence length="189" mass="21504">MEQDLYVVLGIAKTASTDEIKKAYRTLAFKYHPDRNPGDKSAEEKFKAINAAYDVLGDETKRSQYDRFGSAETSYAGRQDTQYAYGSYSGTRFSDEDMFWQWFGSNYGGRQNGERRYTYTWTNEKRRDTREALRSQLYSKLGQAFFGIIASSIFGFFPLFGLLCLFVTINGVIGAVKSAVALIKLGRQK</sequence>
<dbReference type="Proteomes" id="UP000016412">
    <property type="component" value="Unassembled WGS sequence"/>
</dbReference>
<dbReference type="InterPro" id="IPR018253">
    <property type="entry name" value="DnaJ_domain_CS"/>
</dbReference>
<name>U1GV50_TRESO</name>
<feature type="domain" description="J" evidence="2">
    <location>
        <begin position="4"/>
        <end position="69"/>
    </location>
</feature>
<evidence type="ECO:0000313" key="3">
    <source>
        <dbReference type="EMBL" id="ERF61795.1"/>
    </source>
</evidence>
<dbReference type="STRING" id="1125725.HMPREF1325_1394"/>
<dbReference type="SUPFAM" id="SSF46565">
    <property type="entry name" value="Chaperone J-domain"/>
    <property type="match status" value="1"/>
</dbReference>
<dbReference type="RefSeq" id="WP_021329341.1">
    <property type="nucleotide sequence ID" value="NZ_AUZJ01000005.1"/>
</dbReference>
<dbReference type="EMBL" id="AUZJ01000005">
    <property type="protein sequence ID" value="ERF61795.1"/>
    <property type="molecule type" value="Genomic_DNA"/>
</dbReference>
<dbReference type="eggNOG" id="COG0484">
    <property type="taxonomic scope" value="Bacteria"/>
</dbReference>
<keyword evidence="6" id="KW-1185">Reference proteome</keyword>
<comment type="caution">
    <text evidence="3">The sequence shown here is derived from an EMBL/GenBank/DDBJ whole genome shotgun (WGS) entry which is preliminary data.</text>
</comment>
<accession>U1GV50</accession>
<dbReference type="GO" id="GO:0042026">
    <property type="term" value="P:protein refolding"/>
    <property type="evidence" value="ECO:0007669"/>
    <property type="project" value="TreeGrafter"/>
</dbReference>
<organism evidence="3 5">
    <name type="scientific">Treponema socranskii subsp. socranskii VPI DR56BR1116 = ATCC 35536</name>
    <dbReference type="NCBI Taxonomy" id="1125725"/>
    <lineage>
        <taxon>Bacteria</taxon>
        <taxon>Pseudomonadati</taxon>
        <taxon>Spirochaetota</taxon>
        <taxon>Spirochaetia</taxon>
        <taxon>Spirochaetales</taxon>
        <taxon>Treponemataceae</taxon>
        <taxon>Treponema</taxon>
    </lineage>
</organism>
<dbReference type="PROSITE" id="PS00636">
    <property type="entry name" value="DNAJ_1"/>
    <property type="match status" value="1"/>
</dbReference>
<dbReference type="PROSITE" id="PS50076">
    <property type="entry name" value="DNAJ_2"/>
    <property type="match status" value="1"/>
</dbReference>
<dbReference type="AlphaFoldDB" id="U1GV50"/>
<protein>
    <submittedName>
        <fullName evidence="3">DnaJ domain protein</fullName>
    </submittedName>
</protein>
<dbReference type="InterPro" id="IPR001623">
    <property type="entry name" value="DnaJ_domain"/>
</dbReference>
<dbReference type="Proteomes" id="UP000016646">
    <property type="component" value="Unassembled WGS sequence"/>
</dbReference>
<evidence type="ECO:0000259" key="2">
    <source>
        <dbReference type="PROSITE" id="PS50076"/>
    </source>
</evidence>
<dbReference type="GO" id="GO:0051082">
    <property type="term" value="F:unfolded protein binding"/>
    <property type="evidence" value="ECO:0007669"/>
    <property type="project" value="TreeGrafter"/>
</dbReference>
<dbReference type="EMBL" id="AVQI01000001">
    <property type="protein sequence ID" value="ERK05155.1"/>
    <property type="molecule type" value="Genomic_DNA"/>
</dbReference>
<evidence type="ECO:0000313" key="6">
    <source>
        <dbReference type="Proteomes" id="UP000016646"/>
    </source>
</evidence>
<evidence type="ECO:0000256" key="1">
    <source>
        <dbReference type="ARBA" id="ARBA00023186"/>
    </source>
</evidence>
<gene>
    <name evidence="4" type="ORF">HMPREF0860_1658</name>
    <name evidence="3" type="ORF">HMPREF1325_1394</name>
</gene>
<dbReference type="SMART" id="SM00271">
    <property type="entry name" value="DnaJ"/>
    <property type="match status" value="1"/>
</dbReference>
<evidence type="ECO:0000313" key="4">
    <source>
        <dbReference type="EMBL" id="ERK05155.1"/>
    </source>
</evidence>
<dbReference type="CDD" id="cd06257">
    <property type="entry name" value="DnaJ"/>
    <property type="match status" value="1"/>
</dbReference>
<dbReference type="Gene3D" id="1.10.287.110">
    <property type="entry name" value="DnaJ domain"/>
    <property type="match status" value="1"/>
</dbReference>
<dbReference type="PATRIC" id="fig|1125725.3.peg.281"/>
<dbReference type="OrthoDB" id="9779889at2"/>
<dbReference type="GO" id="GO:0005737">
    <property type="term" value="C:cytoplasm"/>
    <property type="evidence" value="ECO:0007669"/>
    <property type="project" value="TreeGrafter"/>
</dbReference>
<dbReference type="InterPro" id="IPR036869">
    <property type="entry name" value="J_dom_sf"/>
</dbReference>
<dbReference type="Pfam" id="PF00226">
    <property type="entry name" value="DnaJ"/>
    <property type="match status" value="1"/>
</dbReference>